<organism evidence="3">
    <name type="scientific">Oryza punctata</name>
    <name type="common">Red rice</name>
    <dbReference type="NCBI Taxonomy" id="4537"/>
    <lineage>
        <taxon>Eukaryota</taxon>
        <taxon>Viridiplantae</taxon>
        <taxon>Streptophyta</taxon>
        <taxon>Embryophyta</taxon>
        <taxon>Tracheophyta</taxon>
        <taxon>Spermatophyta</taxon>
        <taxon>Magnoliopsida</taxon>
        <taxon>Liliopsida</taxon>
        <taxon>Poales</taxon>
        <taxon>Poaceae</taxon>
        <taxon>BOP clade</taxon>
        <taxon>Oryzoideae</taxon>
        <taxon>Oryzeae</taxon>
        <taxon>Oryzinae</taxon>
        <taxon>Oryza</taxon>
    </lineage>
</organism>
<dbReference type="Gene3D" id="3.30.420.10">
    <property type="entry name" value="Ribonuclease H-like superfamily/Ribonuclease H"/>
    <property type="match status" value="1"/>
</dbReference>
<dbReference type="GO" id="GO:0003676">
    <property type="term" value="F:nucleic acid binding"/>
    <property type="evidence" value="ECO:0007669"/>
    <property type="project" value="InterPro"/>
</dbReference>
<dbReference type="Proteomes" id="UP000026962">
    <property type="component" value="Chromosome 2"/>
</dbReference>
<evidence type="ECO:0000313" key="4">
    <source>
        <dbReference type="Proteomes" id="UP000026962"/>
    </source>
</evidence>
<reference evidence="3" key="1">
    <citation type="submission" date="2015-04" db="UniProtKB">
        <authorList>
            <consortium name="EnsemblPlants"/>
        </authorList>
    </citation>
    <scope>IDENTIFICATION</scope>
</reference>
<protein>
    <recommendedName>
        <fullName evidence="2">RNase H type-1 domain-containing protein</fullName>
    </recommendedName>
</protein>
<dbReference type="AlphaFoldDB" id="A0A0E0K3H0"/>
<sequence length="512" mass="57573">MARACASQVPPWSPPPEPGATAHPCASLAARSLLPDVLKLERDVLGSVTRWCAIVLLSDSENQELSVVAPNPTRLLRSWCTPRRATPLGPPLLQLGRTTPQYSNIVEDRPVLYFNALDLVVAVKSMPETYVYHFLDSLSEERVIVPKGLSNSIGTSVTMTSCEHGLRYAPNDYKIPKGECDASFDAKTKKANIAIIIWRDGNVIWSELHKDIDCIDSVHAEAVAMYLLLKRGIDLGLDEFEVCTDCAMIDRVVRGEQEIVHEFNDTDEVRSLFRLIRNIRGRYKLLNCRWVPRESLTFVDAIPRENRLERGTKSAIYTDIVIESSVWKKWLDHMNGVPFHSIKKGNTTIIRRSAAKRPSGVPFKGQERCYLQVTEEEKASTLWHITKALKPSTVHVVIREITTALSKVLSKMESLSSALSCKVKEMGSYKIMYVTGLKPVFRNAKETEELRVIFDPTVFQDGYSSHKKEGLTVILSTLDKMPIIDEMNIDEFSAVSFASFHQALKEGHEDEA</sequence>
<keyword evidence="4" id="KW-1185">Reference proteome</keyword>
<name>A0A0E0K3H0_ORYPU</name>
<accession>A0A0E0K3H0</accession>
<proteinExistence type="predicted"/>
<dbReference type="OMA" id="PQFRISW"/>
<dbReference type="InterPro" id="IPR036397">
    <property type="entry name" value="RNaseH_sf"/>
</dbReference>
<feature type="region of interest" description="Disordered" evidence="1">
    <location>
        <begin position="1"/>
        <end position="21"/>
    </location>
</feature>
<reference evidence="3" key="2">
    <citation type="submission" date="2018-05" db="EMBL/GenBank/DDBJ databases">
        <title>OpunRS2 (Oryza punctata Reference Sequence Version 2).</title>
        <authorList>
            <person name="Zhang J."/>
            <person name="Kudrna D."/>
            <person name="Lee S."/>
            <person name="Talag J."/>
            <person name="Welchert J."/>
            <person name="Wing R.A."/>
        </authorList>
    </citation>
    <scope>NUCLEOTIDE SEQUENCE [LARGE SCALE GENOMIC DNA]</scope>
</reference>
<dbReference type="Pfam" id="PF13456">
    <property type="entry name" value="RVT_3"/>
    <property type="match status" value="1"/>
</dbReference>
<dbReference type="GO" id="GO:0004523">
    <property type="term" value="F:RNA-DNA hybrid ribonuclease activity"/>
    <property type="evidence" value="ECO:0007669"/>
    <property type="project" value="InterPro"/>
</dbReference>
<dbReference type="EnsemblPlants" id="OPUNC02G25170.1">
    <property type="protein sequence ID" value="OPUNC02G25170.1"/>
    <property type="gene ID" value="OPUNC02G25170"/>
</dbReference>
<dbReference type="HOGENOM" id="CLU_564254_0_0_1"/>
<dbReference type="Gramene" id="OPUNC02G25170.1">
    <property type="protein sequence ID" value="OPUNC02G25170.1"/>
    <property type="gene ID" value="OPUNC02G25170"/>
</dbReference>
<evidence type="ECO:0000259" key="2">
    <source>
        <dbReference type="Pfam" id="PF13456"/>
    </source>
</evidence>
<dbReference type="InterPro" id="IPR002156">
    <property type="entry name" value="RNaseH_domain"/>
</dbReference>
<evidence type="ECO:0000313" key="3">
    <source>
        <dbReference type="EnsemblPlants" id="OPUNC02G25170.1"/>
    </source>
</evidence>
<feature type="domain" description="RNase H type-1" evidence="2">
    <location>
        <begin position="180"/>
        <end position="301"/>
    </location>
</feature>
<evidence type="ECO:0000256" key="1">
    <source>
        <dbReference type="SAM" id="MobiDB-lite"/>
    </source>
</evidence>